<dbReference type="InterPro" id="IPR018497">
    <property type="entry name" value="Peptidase_M13_C"/>
</dbReference>
<evidence type="ECO:0000256" key="3">
    <source>
        <dbReference type="ARBA" id="ARBA00022670"/>
    </source>
</evidence>
<evidence type="ECO:0000256" key="6">
    <source>
        <dbReference type="ARBA" id="ARBA00022833"/>
    </source>
</evidence>
<organism evidence="11">
    <name type="scientific">Amblyomma triste</name>
    <name type="common">Neotropical tick</name>
    <dbReference type="NCBI Taxonomy" id="251400"/>
    <lineage>
        <taxon>Eukaryota</taxon>
        <taxon>Metazoa</taxon>
        <taxon>Ecdysozoa</taxon>
        <taxon>Arthropoda</taxon>
        <taxon>Chelicerata</taxon>
        <taxon>Arachnida</taxon>
        <taxon>Acari</taxon>
        <taxon>Parasitiformes</taxon>
        <taxon>Ixodida</taxon>
        <taxon>Ixodoidea</taxon>
        <taxon>Ixodidae</taxon>
        <taxon>Amblyomminae</taxon>
        <taxon>Amblyomma</taxon>
    </lineage>
</organism>
<dbReference type="PANTHER" id="PTHR11733:SF208">
    <property type="entry name" value="PEPTIDASE M13 C-TERMINAL DOMAIN-CONTAINING PROTEIN"/>
    <property type="match status" value="1"/>
</dbReference>
<evidence type="ECO:0000256" key="7">
    <source>
        <dbReference type="ARBA" id="ARBA00023049"/>
    </source>
</evidence>
<evidence type="ECO:0000256" key="4">
    <source>
        <dbReference type="ARBA" id="ARBA00022723"/>
    </source>
</evidence>
<dbReference type="InterPro" id="IPR000718">
    <property type="entry name" value="Peptidase_M13"/>
</dbReference>
<dbReference type="PANTHER" id="PTHR11733">
    <property type="entry name" value="ZINC METALLOPROTEASE FAMILY M13 NEPRILYSIN-RELATED"/>
    <property type="match status" value="1"/>
</dbReference>
<dbReference type="EMBL" id="GBBM01000026">
    <property type="protein sequence ID" value="JAC35392.1"/>
    <property type="molecule type" value="mRNA"/>
</dbReference>
<feature type="domain" description="Peptidase M13 C-terminal" evidence="9">
    <location>
        <begin position="650"/>
        <end position="753"/>
    </location>
</feature>
<keyword evidence="7" id="KW-0482">Metalloprotease</keyword>
<keyword evidence="3" id="KW-0645">Protease</keyword>
<comment type="similarity">
    <text evidence="2">Belongs to the peptidase M13 family.</text>
</comment>
<dbReference type="GO" id="GO:0016485">
    <property type="term" value="P:protein processing"/>
    <property type="evidence" value="ECO:0007669"/>
    <property type="project" value="TreeGrafter"/>
</dbReference>
<dbReference type="SUPFAM" id="SSF55486">
    <property type="entry name" value="Metalloproteases ('zincins'), catalytic domain"/>
    <property type="match status" value="1"/>
</dbReference>
<protein>
    <submittedName>
        <fullName evidence="11">Putative m13 family peptidase</fullName>
    </submittedName>
</protein>
<keyword evidence="5" id="KW-0378">Hydrolase</keyword>
<keyword evidence="6" id="KW-0862">Zinc</keyword>
<dbReference type="Gene3D" id="3.40.390.10">
    <property type="entry name" value="Collagenase (Catalytic Domain)"/>
    <property type="match status" value="1"/>
</dbReference>
<feature type="domain" description="Peptidase M13 C-terminal" evidence="9">
    <location>
        <begin position="527"/>
        <end position="614"/>
    </location>
</feature>
<dbReference type="GO" id="GO:0005886">
    <property type="term" value="C:plasma membrane"/>
    <property type="evidence" value="ECO:0007669"/>
    <property type="project" value="TreeGrafter"/>
</dbReference>
<dbReference type="Pfam" id="PF05649">
    <property type="entry name" value="Peptidase_M13_N"/>
    <property type="match status" value="1"/>
</dbReference>
<evidence type="ECO:0000256" key="2">
    <source>
        <dbReference type="ARBA" id="ARBA00007357"/>
    </source>
</evidence>
<dbReference type="Gene3D" id="1.10.1380.10">
    <property type="entry name" value="Neutral endopeptidase , domain2"/>
    <property type="match status" value="1"/>
</dbReference>
<dbReference type="AlphaFoldDB" id="A0A023GNH6"/>
<dbReference type="Pfam" id="PF01431">
    <property type="entry name" value="Peptidase_M13"/>
    <property type="match status" value="2"/>
</dbReference>
<name>A0A023GNH6_AMBTT</name>
<dbReference type="InterPro" id="IPR042089">
    <property type="entry name" value="Peptidase_M13_dom_2"/>
</dbReference>
<keyword evidence="8" id="KW-0732">Signal</keyword>
<sequence>MRMFFIAALLIMVNLLPSKGDLSDLVHVGSDPEYEVCRSPECNARVNLIEKFINESVEPCDDFYSYACGGWLNTILNHEEEYDISKMLQGNVQGKLKSIIENMYISVEDQNVAHKAGLFYKACVEFPNETNKQRGWQSILQNGNLSEWPIMHDDSATQDWINGTELLLNLGLSSLFNIHVRRLPHEDSNFLQLHHVPLKHKTSSAAKYKDADRDEVIKYVIRTLKPNISDDLLVNFTTTIQHFERTLNNLGTANRVTRFNFDNDKWFVKNHPTAREKYMGTQQPIQQFQEMAPSIPLLASLRNMFLEVNINVTEEDNVTIQTKDYYKNLGARLDENNRDLLSKIYDYAGVRKINTLVGNWKMLLGLLTENDTEKRRNQCLQLVKREMPDVVSYIFANHSFDLKAREQVQKIAESIKNMLIEVVDSSISLENSTKEAIIKKVNSTRTTFGYSSNLFDMDILESRYAHIPKLEVETSFLDILASVQRNKKLNELKEWKGGEGGETPSGITVIRKGIAYCDHRHLDTPSHLVFPIEFFQEPFFTKELPWSLNFGGFGSAYAHQLLHHIHTTVHRDDKGYTSVTSCDMFTGNDSSCNTATQCLLQQYRMVIEPVYNQTVEVYIAKEEESWKEAAAMYYYNNFLVVLDRHMPGYIGDNSGISIVLKAYRKLLQEECDDTETRLEGLEQYSGTQLLLLTRAMAMCGTMNEANMNDWMTNKQHSPYKYRVNLPMENSGDFAKAFNCTEDSNLYKKDEERCTLW</sequence>
<evidence type="ECO:0000256" key="8">
    <source>
        <dbReference type="SAM" id="SignalP"/>
    </source>
</evidence>
<evidence type="ECO:0000313" key="11">
    <source>
        <dbReference type="EMBL" id="JAC35392.1"/>
    </source>
</evidence>
<keyword evidence="4" id="KW-0479">Metal-binding</keyword>
<reference evidence="11" key="1">
    <citation type="submission" date="2014-03" db="EMBL/GenBank/DDBJ databases">
        <title>The sialotranscriptome of Amblyomma triste, Amblyomma parvum and Amblyomma cajennense ticks, uncovered by 454-based RNA-seq.</title>
        <authorList>
            <person name="Garcia G.R."/>
            <person name="Gardinassi L.G."/>
            <person name="Ribeiro J.M."/>
            <person name="Anatriello E."/>
            <person name="Ferreira B.R."/>
            <person name="Moreira H.N."/>
            <person name="Mafra C."/>
            <person name="Olegario M.M."/>
            <person name="Szabo P.J."/>
            <person name="Miranda-Santos I.K."/>
            <person name="Maruyama S.R."/>
        </authorList>
    </citation>
    <scope>NUCLEOTIDE SEQUENCE</scope>
    <source>
        <strain evidence="11">Mato Grasso do Sul</strain>
        <tissue evidence="11">Salivary glands</tissue>
    </source>
</reference>
<comment type="cofactor">
    <cofactor evidence="1">
        <name>Zn(2+)</name>
        <dbReference type="ChEBI" id="CHEBI:29105"/>
    </cofactor>
</comment>
<accession>A0A023GNH6</accession>
<evidence type="ECO:0000259" key="10">
    <source>
        <dbReference type="Pfam" id="PF05649"/>
    </source>
</evidence>
<feature type="domain" description="Peptidase M13 N-terminal" evidence="10">
    <location>
        <begin position="59"/>
        <end position="450"/>
    </location>
</feature>
<dbReference type="InterPro" id="IPR024079">
    <property type="entry name" value="MetalloPept_cat_dom_sf"/>
</dbReference>
<evidence type="ECO:0000256" key="5">
    <source>
        <dbReference type="ARBA" id="ARBA00022801"/>
    </source>
</evidence>
<dbReference type="GO" id="GO:0046872">
    <property type="term" value="F:metal ion binding"/>
    <property type="evidence" value="ECO:0007669"/>
    <property type="project" value="UniProtKB-KW"/>
</dbReference>
<feature type="signal peptide" evidence="8">
    <location>
        <begin position="1"/>
        <end position="20"/>
    </location>
</feature>
<feature type="chain" id="PRO_5001522037" evidence="8">
    <location>
        <begin position="21"/>
        <end position="756"/>
    </location>
</feature>
<evidence type="ECO:0000259" key="9">
    <source>
        <dbReference type="Pfam" id="PF01431"/>
    </source>
</evidence>
<dbReference type="InterPro" id="IPR008753">
    <property type="entry name" value="Peptidase_M13_N"/>
</dbReference>
<dbReference type="GO" id="GO:0004222">
    <property type="term" value="F:metalloendopeptidase activity"/>
    <property type="evidence" value="ECO:0007669"/>
    <property type="project" value="InterPro"/>
</dbReference>
<proteinExistence type="evidence at transcript level"/>
<evidence type="ECO:0000256" key="1">
    <source>
        <dbReference type="ARBA" id="ARBA00001947"/>
    </source>
</evidence>
<dbReference type="PROSITE" id="PS51885">
    <property type="entry name" value="NEPRILYSIN"/>
    <property type="match status" value="1"/>
</dbReference>